<accession>A0A8K0PA08</accession>
<reference evidence="2" key="1">
    <citation type="submission" date="2013-04" db="EMBL/GenBank/DDBJ databases">
        <authorList>
            <person name="Qu J."/>
            <person name="Murali S.C."/>
            <person name="Bandaranaike D."/>
            <person name="Bellair M."/>
            <person name="Blankenburg K."/>
            <person name="Chao H."/>
            <person name="Dinh H."/>
            <person name="Doddapaneni H."/>
            <person name="Downs B."/>
            <person name="Dugan-Rocha S."/>
            <person name="Elkadiri S."/>
            <person name="Gnanaolivu R.D."/>
            <person name="Hernandez B."/>
            <person name="Javaid M."/>
            <person name="Jayaseelan J.C."/>
            <person name="Lee S."/>
            <person name="Li M."/>
            <person name="Ming W."/>
            <person name="Munidasa M."/>
            <person name="Muniz J."/>
            <person name="Nguyen L."/>
            <person name="Ongeri F."/>
            <person name="Osuji N."/>
            <person name="Pu L.-L."/>
            <person name="Puazo M."/>
            <person name="Qu C."/>
            <person name="Quiroz J."/>
            <person name="Raj R."/>
            <person name="Weissenberger G."/>
            <person name="Xin Y."/>
            <person name="Zou X."/>
            <person name="Han Y."/>
            <person name="Richards S."/>
            <person name="Worley K."/>
            <person name="Muzny D."/>
            <person name="Gibbs R."/>
        </authorList>
    </citation>
    <scope>NUCLEOTIDE SEQUENCE</scope>
    <source>
        <strain evidence="2">Sampled in the wild</strain>
    </source>
</reference>
<protein>
    <recommendedName>
        <fullName evidence="1">Rab3GAP regulatory subunit C-terminal domain-containing protein</fullName>
    </recommendedName>
</protein>
<dbReference type="AlphaFoldDB" id="A0A8K0PA08"/>
<dbReference type="InterPro" id="IPR029257">
    <property type="entry name" value="RAB3GAP2_C"/>
</dbReference>
<dbReference type="Pfam" id="PF14656">
    <property type="entry name" value="RAB3GAP2_C"/>
    <property type="match status" value="1"/>
</dbReference>
<evidence type="ECO:0000259" key="1">
    <source>
        <dbReference type="Pfam" id="PF14656"/>
    </source>
</evidence>
<dbReference type="OrthoDB" id="2019917at2759"/>
<dbReference type="EMBL" id="KZ309168">
    <property type="protein sequence ID" value="KAG8237423.1"/>
    <property type="molecule type" value="Genomic_DNA"/>
</dbReference>
<evidence type="ECO:0000313" key="3">
    <source>
        <dbReference type="Proteomes" id="UP000792457"/>
    </source>
</evidence>
<gene>
    <name evidence="2" type="ORF">J437_LFUL017271</name>
</gene>
<reference evidence="2" key="2">
    <citation type="submission" date="2017-10" db="EMBL/GenBank/DDBJ databases">
        <title>Ladona fulva Genome sequencing and assembly.</title>
        <authorList>
            <person name="Murali S."/>
            <person name="Richards S."/>
            <person name="Bandaranaike D."/>
            <person name="Bellair M."/>
            <person name="Blankenburg K."/>
            <person name="Chao H."/>
            <person name="Dinh H."/>
            <person name="Doddapaneni H."/>
            <person name="Dugan-Rocha S."/>
            <person name="Elkadiri S."/>
            <person name="Gnanaolivu R."/>
            <person name="Hernandez B."/>
            <person name="Skinner E."/>
            <person name="Javaid M."/>
            <person name="Lee S."/>
            <person name="Li M."/>
            <person name="Ming W."/>
            <person name="Munidasa M."/>
            <person name="Muniz J."/>
            <person name="Nguyen L."/>
            <person name="Hughes D."/>
            <person name="Osuji N."/>
            <person name="Pu L.-L."/>
            <person name="Puazo M."/>
            <person name="Qu C."/>
            <person name="Quiroz J."/>
            <person name="Raj R."/>
            <person name="Weissenberger G."/>
            <person name="Xin Y."/>
            <person name="Zou X."/>
            <person name="Han Y."/>
            <person name="Worley K."/>
            <person name="Muzny D."/>
            <person name="Gibbs R."/>
        </authorList>
    </citation>
    <scope>NUCLEOTIDE SEQUENCE</scope>
    <source>
        <strain evidence="2">Sampled in the wild</strain>
    </source>
</reference>
<keyword evidence="3" id="KW-1185">Reference proteome</keyword>
<organism evidence="2 3">
    <name type="scientific">Ladona fulva</name>
    <name type="common">Scarce chaser dragonfly</name>
    <name type="synonym">Libellula fulva</name>
    <dbReference type="NCBI Taxonomy" id="123851"/>
    <lineage>
        <taxon>Eukaryota</taxon>
        <taxon>Metazoa</taxon>
        <taxon>Ecdysozoa</taxon>
        <taxon>Arthropoda</taxon>
        <taxon>Hexapoda</taxon>
        <taxon>Insecta</taxon>
        <taxon>Pterygota</taxon>
        <taxon>Palaeoptera</taxon>
        <taxon>Odonata</taxon>
        <taxon>Epiprocta</taxon>
        <taxon>Anisoptera</taxon>
        <taxon>Libelluloidea</taxon>
        <taxon>Libellulidae</taxon>
        <taxon>Ladona</taxon>
    </lineage>
</organism>
<feature type="domain" description="Rab3GAP regulatory subunit C-terminal" evidence="1">
    <location>
        <begin position="7"/>
        <end position="115"/>
    </location>
</feature>
<dbReference type="Proteomes" id="UP000792457">
    <property type="component" value="Unassembled WGS sequence"/>
</dbReference>
<evidence type="ECO:0000313" key="2">
    <source>
        <dbReference type="EMBL" id="KAG8237423.1"/>
    </source>
</evidence>
<comment type="caution">
    <text evidence="2">The sequence shown here is derived from an EMBL/GenBank/DDBJ whole genome shotgun (WGS) entry which is preliminary data.</text>
</comment>
<name>A0A8K0PA08_LADFU</name>
<sequence>MMGLIYRGAEMFGLPMDQIRRYHVCELYSCGYDREAEELMSAVVDKENLSSQLLVIVFQRLKYYLDQSGQGDHRSEVMATFSPAALARFSSQSTYLVSKDMTMKCTEQLLGIILAHLDEESKLYSEALGILDAVRVLASHE</sequence>
<proteinExistence type="predicted"/>